<dbReference type="AlphaFoldDB" id="A0A6J6C6U5"/>
<dbReference type="Pfam" id="PF00892">
    <property type="entry name" value="EamA"/>
    <property type="match status" value="1"/>
</dbReference>
<reference evidence="3" key="1">
    <citation type="submission" date="2020-05" db="EMBL/GenBank/DDBJ databases">
        <authorList>
            <person name="Chiriac C."/>
            <person name="Salcher M."/>
            <person name="Ghai R."/>
            <person name="Kavagutti S V."/>
        </authorList>
    </citation>
    <scope>NUCLEOTIDE SEQUENCE</scope>
</reference>
<dbReference type="InterPro" id="IPR000620">
    <property type="entry name" value="EamA_dom"/>
</dbReference>
<feature type="transmembrane region" description="Helical" evidence="1">
    <location>
        <begin position="100"/>
        <end position="133"/>
    </location>
</feature>
<feature type="transmembrane region" description="Helical" evidence="1">
    <location>
        <begin position="30"/>
        <end position="49"/>
    </location>
</feature>
<feature type="transmembrane region" description="Helical" evidence="1">
    <location>
        <begin position="209"/>
        <end position="227"/>
    </location>
</feature>
<evidence type="ECO:0000313" key="3">
    <source>
        <dbReference type="EMBL" id="CAB4547080.1"/>
    </source>
</evidence>
<proteinExistence type="predicted"/>
<feature type="transmembrane region" description="Helical" evidence="1">
    <location>
        <begin position="178"/>
        <end position="197"/>
    </location>
</feature>
<dbReference type="GO" id="GO:0016020">
    <property type="term" value="C:membrane"/>
    <property type="evidence" value="ECO:0007669"/>
    <property type="project" value="InterPro"/>
</dbReference>
<protein>
    <submittedName>
        <fullName evidence="3">Unannotated protein</fullName>
    </submittedName>
</protein>
<dbReference type="EMBL" id="CAEZSV010000019">
    <property type="protein sequence ID" value="CAB4547080.1"/>
    <property type="molecule type" value="Genomic_DNA"/>
</dbReference>
<evidence type="ECO:0000256" key="1">
    <source>
        <dbReference type="SAM" id="Phobius"/>
    </source>
</evidence>
<dbReference type="InterPro" id="IPR037185">
    <property type="entry name" value="EmrE-like"/>
</dbReference>
<dbReference type="SUPFAM" id="SSF103481">
    <property type="entry name" value="Multidrug resistance efflux transporter EmrE"/>
    <property type="match status" value="1"/>
</dbReference>
<keyword evidence="1" id="KW-0472">Membrane</keyword>
<gene>
    <name evidence="3" type="ORF">UFOPK1506_00187</name>
</gene>
<keyword evidence="1" id="KW-1133">Transmembrane helix</keyword>
<accession>A0A6J6C6U5</accession>
<organism evidence="3">
    <name type="scientific">freshwater metagenome</name>
    <dbReference type="NCBI Taxonomy" id="449393"/>
    <lineage>
        <taxon>unclassified sequences</taxon>
        <taxon>metagenomes</taxon>
        <taxon>ecological metagenomes</taxon>
    </lineage>
</organism>
<feature type="transmembrane region" description="Helical" evidence="1">
    <location>
        <begin position="233"/>
        <end position="250"/>
    </location>
</feature>
<name>A0A6J6C6U5_9ZZZZ</name>
<feature type="transmembrane region" description="Helical" evidence="1">
    <location>
        <begin position="61"/>
        <end position="80"/>
    </location>
</feature>
<keyword evidence="1" id="KW-0812">Transmembrane</keyword>
<feature type="transmembrane region" description="Helical" evidence="1">
    <location>
        <begin position="257"/>
        <end position="275"/>
    </location>
</feature>
<feature type="transmembrane region" description="Helical" evidence="1">
    <location>
        <begin position="145"/>
        <end position="166"/>
    </location>
</feature>
<evidence type="ECO:0000259" key="2">
    <source>
        <dbReference type="Pfam" id="PF00892"/>
    </source>
</evidence>
<sequence>MFYIFASAAALAFAFGTFFTKGVTLRISIFKAIGPLFLLNAVFALPFIGTGPSWKLITGPVPYLHIIAALSSGLVAYILFSMVAKSTASVSSVAPAMAPAVVLLLSPIFLSSSISLIQILLVTLLMGVTLFPLRNSISGLNSAKTIVFMLIAALGNGAVTIIAKLLADENVGMPETFVARQVIAGLAFIVLFPPVGLKFRDFFELVRRSFFMAIGWMTSITAIQNGSPLVVQTFLATIPITVILIETVAYRRKPERAIIISAIFTALGIAALSLTV</sequence>
<feature type="domain" description="EamA" evidence="2">
    <location>
        <begin position="145"/>
        <end position="273"/>
    </location>
</feature>